<dbReference type="Proteomes" id="UP001497444">
    <property type="component" value="Chromosome 3"/>
</dbReference>
<evidence type="ECO:0000313" key="2">
    <source>
        <dbReference type="Proteomes" id="UP001497444"/>
    </source>
</evidence>
<sequence>MCSLVGEVQVVSVGRRIPSSEGIKWLSRPVRILVYWPAVHCCYPQQFLQSPAALPSAQSRSEIKGTLRADSDGKAVYFFSSCTSSPSKIPHCGNCSLHRFYLNPNLR</sequence>
<gene>
    <name evidence="1" type="ORF">CSSPJE1EN1_LOCUS15299</name>
</gene>
<reference evidence="1" key="1">
    <citation type="submission" date="2024-02" db="EMBL/GenBank/DDBJ databases">
        <authorList>
            <consortium name="ELIXIR-Norway"/>
            <consortium name="Elixir Norway"/>
        </authorList>
    </citation>
    <scope>NUCLEOTIDE SEQUENCE</scope>
</reference>
<dbReference type="EMBL" id="OZ020098">
    <property type="protein sequence ID" value="CAK9269821.1"/>
    <property type="molecule type" value="Genomic_DNA"/>
</dbReference>
<evidence type="ECO:0000313" key="1">
    <source>
        <dbReference type="EMBL" id="CAK9269821.1"/>
    </source>
</evidence>
<name>A0ABP0WUH0_9BRYO</name>
<protein>
    <submittedName>
        <fullName evidence="1">Uncharacterized protein</fullName>
    </submittedName>
</protein>
<keyword evidence="2" id="KW-1185">Reference proteome</keyword>
<accession>A0ABP0WUH0</accession>
<organism evidence="1 2">
    <name type="scientific">Sphagnum jensenii</name>
    <dbReference type="NCBI Taxonomy" id="128206"/>
    <lineage>
        <taxon>Eukaryota</taxon>
        <taxon>Viridiplantae</taxon>
        <taxon>Streptophyta</taxon>
        <taxon>Embryophyta</taxon>
        <taxon>Bryophyta</taxon>
        <taxon>Sphagnophytina</taxon>
        <taxon>Sphagnopsida</taxon>
        <taxon>Sphagnales</taxon>
        <taxon>Sphagnaceae</taxon>
        <taxon>Sphagnum</taxon>
    </lineage>
</organism>
<proteinExistence type="predicted"/>